<feature type="transmembrane region" description="Helical" evidence="7">
    <location>
        <begin position="207"/>
        <end position="228"/>
    </location>
</feature>
<evidence type="ECO:0000256" key="6">
    <source>
        <dbReference type="ARBA" id="ARBA00023136"/>
    </source>
</evidence>
<keyword evidence="3 7" id="KW-0812">Transmembrane</keyword>
<dbReference type="Pfam" id="PF02990">
    <property type="entry name" value="EMP70"/>
    <property type="match status" value="1"/>
</dbReference>
<dbReference type="PANTHER" id="PTHR10766:SF111">
    <property type="entry name" value="TRANSMEMBRANE 9 SUPERFAMILY MEMBER 2"/>
    <property type="match status" value="1"/>
</dbReference>
<dbReference type="GO" id="GO:0072657">
    <property type="term" value="P:protein localization to membrane"/>
    <property type="evidence" value="ECO:0007669"/>
    <property type="project" value="TreeGrafter"/>
</dbReference>
<evidence type="ECO:0000256" key="1">
    <source>
        <dbReference type="ARBA" id="ARBA00004141"/>
    </source>
</evidence>
<dbReference type="AlphaFoldDB" id="X6M6E6"/>
<evidence type="ECO:0000256" key="3">
    <source>
        <dbReference type="ARBA" id="ARBA00022692"/>
    </source>
</evidence>
<comment type="caution">
    <text evidence="8">The sequence shown here is derived from an EMBL/GenBank/DDBJ whole genome shotgun (WGS) entry which is preliminary data.</text>
</comment>
<reference evidence="8 9" key="1">
    <citation type="journal article" date="2013" name="Curr. Biol.">
        <title>The Genome of the Foraminiferan Reticulomyxa filosa.</title>
        <authorList>
            <person name="Glockner G."/>
            <person name="Hulsmann N."/>
            <person name="Schleicher M."/>
            <person name="Noegel A.A."/>
            <person name="Eichinger L."/>
            <person name="Gallinger C."/>
            <person name="Pawlowski J."/>
            <person name="Sierra R."/>
            <person name="Euteneuer U."/>
            <person name="Pillet L."/>
            <person name="Moustafa A."/>
            <person name="Platzer M."/>
            <person name="Groth M."/>
            <person name="Szafranski K."/>
            <person name="Schliwa M."/>
        </authorList>
    </citation>
    <scope>NUCLEOTIDE SEQUENCE [LARGE SCALE GENOMIC DNA]</scope>
</reference>
<dbReference type="OMA" id="EDQPCKI"/>
<feature type="transmembrane region" description="Helical" evidence="7">
    <location>
        <begin position="20"/>
        <end position="44"/>
    </location>
</feature>
<keyword evidence="5 7" id="KW-1133">Transmembrane helix</keyword>
<feature type="transmembrane region" description="Helical" evidence="7">
    <location>
        <begin position="325"/>
        <end position="349"/>
    </location>
</feature>
<dbReference type="EMBL" id="ASPP01024242">
    <property type="protein sequence ID" value="ETO09211.1"/>
    <property type="molecule type" value="Genomic_DNA"/>
</dbReference>
<evidence type="ECO:0000256" key="7">
    <source>
        <dbReference type="RuleBase" id="RU363079"/>
    </source>
</evidence>
<evidence type="ECO:0000256" key="4">
    <source>
        <dbReference type="ARBA" id="ARBA00022729"/>
    </source>
</evidence>
<keyword evidence="6 7" id="KW-0472">Membrane</keyword>
<dbReference type="GO" id="GO:0016020">
    <property type="term" value="C:membrane"/>
    <property type="evidence" value="ECO:0007669"/>
    <property type="project" value="UniProtKB-SubCell"/>
</dbReference>
<dbReference type="OrthoDB" id="1666796at2759"/>
<evidence type="ECO:0000313" key="9">
    <source>
        <dbReference type="Proteomes" id="UP000023152"/>
    </source>
</evidence>
<feature type="transmembrane region" description="Helical" evidence="7">
    <location>
        <begin position="258"/>
        <end position="284"/>
    </location>
</feature>
<evidence type="ECO:0000313" key="8">
    <source>
        <dbReference type="EMBL" id="ETO09211.1"/>
    </source>
</evidence>
<dbReference type="Proteomes" id="UP000023152">
    <property type="component" value="Unassembled WGS sequence"/>
</dbReference>
<accession>X6M6E6</accession>
<feature type="transmembrane region" description="Helical" evidence="7">
    <location>
        <begin position="361"/>
        <end position="390"/>
    </location>
</feature>
<proteinExistence type="inferred from homology"/>
<keyword evidence="4" id="KW-0732">Signal</keyword>
<feature type="transmembrane region" description="Helical" evidence="7">
    <location>
        <begin position="175"/>
        <end position="195"/>
    </location>
</feature>
<comment type="subcellular location">
    <subcellularLocation>
        <location evidence="1">Membrane</location>
        <topology evidence="1">Multi-pass membrane protein</topology>
    </subcellularLocation>
</comment>
<dbReference type="InterPro" id="IPR004240">
    <property type="entry name" value="EMP70"/>
</dbReference>
<evidence type="ECO:0000256" key="5">
    <source>
        <dbReference type="ARBA" id="ARBA00022989"/>
    </source>
</evidence>
<dbReference type="PANTHER" id="PTHR10766">
    <property type="entry name" value="TRANSMEMBRANE 9 SUPERFAMILY PROTEIN"/>
    <property type="match status" value="1"/>
</dbReference>
<comment type="similarity">
    <text evidence="2 7">Belongs to the nonaspanin (TM9SF) (TC 9.A.2) family.</text>
</comment>
<name>X6M6E6_RETFI</name>
<dbReference type="GO" id="GO:0005737">
    <property type="term" value="C:cytoplasm"/>
    <property type="evidence" value="ECO:0007669"/>
    <property type="project" value="UniProtKB-ARBA"/>
</dbReference>
<feature type="non-terminal residue" evidence="8">
    <location>
        <position position="1"/>
    </location>
</feature>
<gene>
    <name evidence="8" type="ORF">RFI_28177</name>
</gene>
<feature type="transmembrane region" description="Helical" evidence="7">
    <location>
        <begin position="134"/>
        <end position="154"/>
    </location>
</feature>
<feature type="transmembrane region" description="Helical" evidence="7">
    <location>
        <begin position="101"/>
        <end position="128"/>
    </location>
</feature>
<keyword evidence="9" id="KW-1185">Reference proteome</keyword>
<sequence>ESDVQWASRWDAYLKMQDPQIHWFSILNSFMIVIFLSAMVAMILMRALHKDLRRYVCGSFFFFFSLRCNKVDPEELEAQIEEHGWKLVHGDVFRTPEYPSLFATLVGSGAQVIAMSFLTIIFAALGFLSPASRGSLMTTLLILYVTLGILAGYYSARVYKMFAETDWQKQTLQTAFLFPGVNFAVFFILNLFIWHEGSTGAVPFGTMFLLLLLWFGISVPLVYLGAYYGYKKDPPKLPCPTNEIARMIPPQPWYMQKYFAILVGGVLPFGAVFIEVFFIMSSVWLHRYYYMFGFLLLVFVILILTSAEITIVMTYFQLCAEDWQWWWRSVLTAGSAALYLFLYSILYFYTKLDIAPFVSSLLYFGYMFLISLAFFIVSGTIGFVSTFTFVHKIYSAIKIL</sequence>
<protein>
    <recommendedName>
        <fullName evidence="7">Transmembrane 9 superfamily member</fullName>
    </recommendedName>
</protein>
<feature type="transmembrane region" description="Helical" evidence="7">
    <location>
        <begin position="290"/>
        <end position="313"/>
    </location>
</feature>
<organism evidence="8 9">
    <name type="scientific">Reticulomyxa filosa</name>
    <dbReference type="NCBI Taxonomy" id="46433"/>
    <lineage>
        <taxon>Eukaryota</taxon>
        <taxon>Sar</taxon>
        <taxon>Rhizaria</taxon>
        <taxon>Retaria</taxon>
        <taxon>Foraminifera</taxon>
        <taxon>Monothalamids</taxon>
        <taxon>Reticulomyxidae</taxon>
        <taxon>Reticulomyxa</taxon>
    </lineage>
</organism>
<evidence type="ECO:0000256" key="2">
    <source>
        <dbReference type="ARBA" id="ARBA00005227"/>
    </source>
</evidence>